<protein>
    <recommendedName>
        <fullName evidence="3">Chitin synthase</fullName>
    </recommendedName>
</protein>
<accession>A0AAV2YRU2</accession>
<reference evidence="1" key="2">
    <citation type="journal article" date="2023" name="Microbiol Resour">
        <title>Decontamination and Annotation of the Draft Genome Sequence of the Oomycete Lagenidium giganteum ARSEF 373.</title>
        <authorList>
            <person name="Morgan W.R."/>
            <person name="Tartar A."/>
        </authorList>
    </citation>
    <scope>NUCLEOTIDE SEQUENCE</scope>
    <source>
        <strain evidence="1">ARSEF 373</strain>
    </source>
</reference>
<sequence>DHRTTVFDSRCRLSWLRILSSVLTYAMLCSDVARSGIAISTTSLREFTFIEPSQLLMVGPWSYPVIQIRRNETTENLTVHAWPYKLDTTSISWRSLANILNLTSFPECIQYHSDCPTSPDKNPGGALSTEELFAMMDSLVSTTATYGQQLVRHRHLGPVGVAIRCKALYIDHVYDLLLPQVFMVPWRRTNQAIYYNPDLLKRRRFSICATKGPRPLFCDDLNTNYKRVCVHPYMCRTGVVWQDIRSRYHALQAQFPDHHIDLTLVTSAEDTELNSGGIVFEGYRDFDMTTIMRVLTCPSAIGVGPVDITACTTEVVDEHRYEGTVFLTDLLPWYNCIVLLRGTAQVYFWLRLALLFGGCYAARRAEEAFKDKNVATVLRAAIRTTARMPCQGIVYGSPFPVACYVLAYLMDAPFIHHVTHLKFVSINDATFDYSFWDVVQFTSVLMRNVWLLGMSLQLLVWLQTVRGWCPTLGVYGIPKYSLGVVSACSIWSYYVSKSFRSTDISDVVEMPANIRSAGTVRSAISNGGAGSILLGGASLVLS</sequence>
<dbReference type="AlphaFoldDB" id="A0AAV2YRU2"/>
<dbReference type="EMBL" id="DAKRPA010000178">
    <property type="protein sequence ID" value="DAZ96099.1"/>
    <property type="molecule type" value="Genomic_DNA"/>
</dbReference>
<evidence type="ECO:0008006" key="3">
    <source>
        <dbReference type="Google" id="ProtNLM"/>
    </source>
</evidence>
<evidence type="ECO:0000313" key="1">
    <source>
        <dbReference type="EMBL" id="DAZ96099.1"/>
    </source>
</evidence>
<comment type="caution">
    <text evidence="1">The sequence shown here is derived from an EMBL/GenBank/DDBJ whole genome shotgun (WGS) entry which is preliminary data.</text>
</comment>
<proteinExistence type="predicted"/>
<dbReference type="Proteomes" id="UP001146120">
    <property type="component" value="Unassembled WGS sequence"/>
</dbReference>
<name>A0AAV2YRU2_9STRA</name>
<feature type="non-terminal residue" evidence="1">
    <location>
        <position position="1"/>
    </location>
</feature>
<organism evidence="1 2">
    <name type="scientific">Lagenidium giganteum</name>
    <dbReference type="NCBI Taxonomy" id="4803"/>
    <lineage>
        <taxon>Eukaryota</taxon>
        <taxon>Sar</taxon>
        <taxon>Stramenopiles</taxon>
        <taxon>Oomycota</taxon>
        <taxon>Peronosporomycetes</taxon>
        <taxon>Pythiales</taxon>
        <taxon>Pythiaceae</taxon>
    </lineage>
</organism>
<gene>
    <name evidence="1" type="ORF">N0F65_000647</name>
</gene>
<keyword evidence="2" id="KW-1185">Reference proteome</keyword>
<reference evidence="1" key="1">
    <citation type="submission" date="2022-11" db="EMBL/GenBank/DDBJ databases">
        <authorList>
            <person name="Morgan W.R."/>
            <person name="Tartar A."/>
        </authorList>
    </citation>
    <scope>NUCLEOTIDE SEQUENCE</scope>
    <source>
        <strain evidence="1">ARSEF 373</strain>
    </source>
</reference>
<evidence type="ECO:0000313" key="2">
    <source>
        <dbReference type="Proteomes" id="UP001146120"/>
    </source>
</evidence>